<reference evidence="4" key="1">
    <citation type="submission" date="2020-07" db="EMBL/GenBank/DDBJ databases">
        <title>Ethylene signaling mediates host invasion by parasitic plants.</title>
        <authorList>
            <person name="Yoshida S."/>
        </authorList>
    </citation>
    <scope>NUCLEOTIDE SEQUENCE</scope>
    <source>
        <strain evidence="4">Okayama</strain>
    </source>
</reference>
<dbReference type="EMBL" id="BMAC01000684">
    <property type="protein sequence ID" value="GFQ01450.1"/>
    <property type="molecule type" value="Genomic_DNA"/>
</dbReference>
<feature type="compositionally biased region" description="Basic and acidic residues" evidence="3">
    <location>
        <begin position="307"/>
        <end position="319"/>
    </location>
</feature>
<name>A0A830CR28_9LAMI</name>
<dbReference type="GO" id="GO:0003677">
    <property type="term" value="F:DNA binding"/>
    <property type="evidence" value="ECO:0007669"/>
    <property type="project" value="InterPro"/>
</dbReference>
<gene>
    <name evidence="4" type="ORF">PHJA_002288900</name>
</gene>
<dbReference type="OrthoDB" id="10265068at2759"/>
<dbReference type="Proteomes" id="UP000653305">
    <property type="component" value="Unassembled WGS sequence"/>
</dbReference>
<comment type="subcellular location">
    <subcellularLocation>
        <location evidence="1">Nucleus</location>
    </subcellularLocation>
</comment>
<feature type="compositionally biased region" description="Basic and acidic residues" evidence="3">
    <location>
        <begin position="467"/>
        <end position="476"/>
    </location>
</feature>
<sequence>MANYDCPCLNSSSNGIGDLLSVDEQRNRKKKNPNFSEVCTDSAPSFSDSVKKSNYCCPNNNNNVDGKNSGPLYFECNVGEAAVLFEKKKKNRKRKEPVLSPYFMNKCVKVGGSLGTDHYGEAKKKKGKRSVRRGREEVNKESQDNTVKDEGSIYSTNASGVGDDGNRKSKRKRSRNNDVKVDRKEQDLSCSRHLSDAAVCVSPYFKNKKCDRENMGVETATTVTSLESKKRKKRRKDLHGDANNEKEIVVSPYYMGKIMKHENNNYFQFEVKLGVDPAIVSGDRDDNGLKKKRKDAERSHGMKILSKKREQELEREETNSVKSENNSGIVYDNVAEEREENNSKNRKTKRRQDNLSDGNLKAEPQVSIVNPDYCGVPKIEKFSLDGFFSQFAYTGGKCCSTMKTAKDDDVVGNQTANVKKENRIVIENGENGKMRTGTKSCKHGRRKARVISPYFANANADAVRIKDGKIESKESQARNYSPTQKDWKVDENAVGPTNSKRKNKTPATVLSAAQKRDEAYERKTPDNSWIPPRSPFNLLQEDHAFDPWRVLVICMLLNQTTGRQVGRVLSNFFQLCPNAKTAMEVATENIEEVIRSLGLHKKRALGIQRFSQDYLNENWTHVTELTGVGKYAADAYAIFCTGKWERVKPIDHMLVKYWEFLCGNLDVKLTPEA</sequence>
<feature type="compositionally biased region" description="Basic residues" evidence="3">
    <location>
        <begin position="123"/>
        <end position="132"/>
    </location>
</feature>
<feature type="compositionally biased region" description="Basic and acidic residues" evidence="3">
    <location>
        <begin position="175"/>
        <end position="187"/>
    </location>
</feature>
<evidence type="ECO:0000256" key="3">
    <source>
        <dbReference type="SAM" id="MobiDB-lite"/>
    </source>
</evidence>
<protein>
    <submittedName>
        <fullName evidence="4">Methyl-cpg-binding domain protein 4</fullName>
    </submittedName>
</protein>
<feature type="compositionally biased region" description="Basic and acidic residues" evidence="3">
    <location>
        <begin position="133"/>
        <end position="151"/>
    </location>
</feature>
<keyword evidence="5" id="KW-1185">Reference proteome</keyword>
<dbReference type="GO" id="GO:0003824">
    <property type="term" value="F:catalytic activity"/>
    <property type="evidence" value="ECO:0007669"/>
    <property type="project" value="InterPro"/>
</dbReference>
<accession>A0A830CR28</accession>
<dbReference type="PANTHER" id="PTHR15074:SF0">
    <property type="entry name" value="METHYL-CPG-BINDING DOMAIN PROTEIN 4-LIKE PROTEIN"/>
    <property type="match status" value="1"/>
</dbReference>
<keyword evidence="2" id="KW-0539">Nucleus</keyword>
<comment type="caution">
    <text evidence="4">The sequence shown here is derived from an EMBL/GenBank/DDBJ whole genome shotgun (WGS) entry which is preliminary data.</text>
</comment>
<feature type="region of interest" description="Disordered" evidence="3">
    <location>
        <begin position="118"/>
        <end position="187"/>
    </location>
</feature>
<evidence type="ECO:0000313" key="5">
    <source>
        <dbReference type="Proteomes" id="UP000653305"/>
    </source>
</evidence>
<dbReference type="AlphaFoldDB" id="A0A830CR28"/>
<dbReference type="Gene3D" id="1.10.340.30">
    <property type="entry name" value="Hypothetical protein, domain 2"/>
    <property type="match status" value="1"/>
</dbReference>
<dbReference type="FunFam" id="1.10.340.30:FF:000007">
    <property type="entry name" value="Methyl-CpG-binding domain protein 4"/>
    <property type="match status" value="1"/>
</dbReference>
<feature type="region of interest" description="Disordered" evidence="3">
    <location>
        <begin position="467"/>
        <end position="508"/>
    </location>
</feature>
<dbReference type="PANTHER" id="PTHR15074">
    <property type="entry name" value="METHYL-CPG-BINDING PROTEIN"/>
    <property type="match status" value="1"/>
</dbReference>
<feature type="region of interest" description="Disordered" evidence="3">
    <location>
        <begin position="280"/>
        <end position="360"/>
    </location>
</feature>
<evidence type="ECO:0000256" key="1">
    <source>
        <dbReference type="ARBA" id="ARBA00004123"/>
    </source>
</evidence>
<dbReference type="GO" id="GO:0005634">
    <property type="term" value="C:nucleus"/>
    <property type="evidence" value="ECO:0007669"/>
    <property type="project" value="UniProtKB-SubCell"/>
</dbReference>
<evidence type="ECO:0000256" key="2">
    <source>
        <dbReference type="ARBA" id="ARBA00023242"/>
    </source>
</evidence>
<proteinExistence type="predicted"/>
<evidence type="ECO:0000313" key="4">
    <source>
        <dbReference type="EMBL" id="GFQ01450.1"/>
    </source>
</evidence>
<organism evidence="4 5">
    <name type="scientific">Phtheirospermum japonicum</name>
    <dbReference type="NCBI Taxonomy" id="374723"/>
    <lineage>
        <taxon>Eukaryota</taxon>
        <taxon>Viridiplantae</taxon>
        <taxon>Streptophyta</taxon>
        <taxon>Embryophyta</taxon>
        <taxon>Tracheophyta</taxon>
        <taxon>Spermatophyta</taxon>
        <taxon>Magnoliopsida</taxon>
        <taxon>eudicotyledons</taxon>
        <taxon>Gunneridae</taxon>
        <taxon>Pentapetalae</taxon>
        <taxon>asterids</taxon>
        <taxon>lamiids</taxon>
        <taxon>Lamiales</taxon>
        <taxon>Orobanchaceae</taxon>
        <taxon>Orobanchaceae incertae sedis</taxon>
        <taxon>Phtheirospermum</taxon>
    </lineage>
</organism>
<feature type="compositionally biased region" description="Basic and acidic residues" evidence="3">
    <location>
        <begin position="282"/>
        <end position="300"/>
    </location>
</feature>
<dbReference type="InterPro" id="IPR045138">
    <property type="entry name" value="MeCP2/MBD4"/>
</dbReference>
<dbReference type="GO" id="GO:0006281">
    <property type="term" value="P:DNA repair"/>
    <property type="evidence" value="ECO:0007669"/>
    <property type="project" value="InterPro"/>
</dbReference>
<dbReference type="InterPro" id="IPR011257">
    <property type="entry name" value="DNA_glycosylase"/>
</dbReference>
<dbReference type="SUPFAM" id="SSF48150">
    <property type="entry name" value="DNA-glycosylase"/>
    <property type="match status" value="1"/>
</dbReference>